<protein>
    <submittedName>
        <fullName evidence="2">Uncharacterized protein</fullName>
    </submittedName>
</protein>
<reference evidence="2" key="1">
    <citation type="submission" date="2023-10" db="EMBL/GenBank/DDBJ databases">
        <authorList>
            <person name="Chen Y."/>
            <person name="Shah S."/>
            <person name="Dougan E. K."/>
            <person name="Thang M."/>
            <person name="Chan C."/>
        </authorList>
    </citation>
    <scope>NUCLEOTIDE SEQUENCE [LARGE SCALE GENOMIC DNA]</scope>
</reference>
<proteinExistence type="predicted"/>
<keyword evidence="3" id="KW-1185">Reference proteome</keyword>
<evidence type="ECO:0000256" key="1">
    <source>
        <dbReference type="SAM" id="MobiDB-lite"/>
    </source>
</evidence>
<gene>
    <name evidence="2" type="ORF">PCOR1329_LOCUS43225</name>
</gene>
<comment type="caution">
    <text evidence="2">The sequence shown here is derived from an EMBL/GenBank/DDBJ whole genome shotgun (WGS) entry which is preliminary data.</text>
</comment>
<evidence type="ECO:0000313" key="3">
    <source>
        <dbReference type="Proteomes" id="UP001189429"/>
    </source>
</evidence>
<sequence>AAPAELTAAAPQPRQSGAEPPSDAAQRARGAAAAAASGAAGQQPAQQARLEQSQPRLCPSTPPSMLARGVPATAGPTQTAALEPRPCPATPPSMLSRELASRAGQAQTAAGQGAQPTDLFAMFARAILTQTVLNQGAFPLCSMYASMQCAGRALAAKFRIAVEPQTLLNIAMEERMPAGPQWPDQVFSSRPSLFVQTPSLNFTLATSVLVTDSYENAVRQSPDRAGGHSPPSWHRGGRLPLARAPERLRARCRLCTRPVTAPCNARTLGASARTILRLADPTVTKAPFHRAYFFDPIVEGAWRGIGRAVAAAAPTASPEWAHLKPSWPDSARDGARFHL</sequence>
<organism evidence="2 3">
    <name type="scientific">Prorocentrum cordatum</name>
    <dbReference type="NCBI Taxonomy" id="2364126"/>
    <lineage>
        <taxon>Eukaryota</taxon>
        <taxon>Sar</taxon>
        <taxon>Alveolata</taxon>
        <taxon>Dinophyceae</taxon>
        <taxon>Prorocentrales</taxon>
        <taxon>Prorocentraceae</taxon>
        <taxon>Prorocentrum</taxon>
    </lineage>
</organism>
<feature type="compositionally biased region" description="Low complexity" evidence="1">
    <location>
        <begin position="1"/>
        <end position="13"/>
    </location>
</feature>
<dbReference type="Proteomes" id="UP001189429">
    <property type="component" value="Unassembled WGS sequence"/>
</dbReference>
<evidence type="ECO:0000313" key="2">
    <source>
        <dbReference type="EMBL" id="CAK0850948.1"/>
    </source>
</evidence>
<feature type="region of interest" description="Disordered" evidence="1">
    <location>
        <begin position="1"/>
        <end position="111"/>
    </location>
</feature>
<feature type="non-terminal residue" evidence="2">
    <location>
        <position position="1"/>
    </location>
</feature>
<accession>A0ABN9TXB1</accession>
<dbReference type="EMBL" id="CAUYUJ010015192">
    <property type="protein sequence ID" value="CAK0850948.1"/>
    <property type="molecule type" value="Genomic_DNA"/>
</dbReference>
<feature type="region of interest" description="Disordered" evidence="1">
    <location>
        <begin position="219"/>
        <end position="240"/>
    </location>
</feature>
<feature type="compositionally biased region" description="Low complexity" evidence="1">
    <location>
        <begin position="24"/>
        <end position="49"/>
    </location>
</feature>
<feature type="non-terminal residue" evidence="2">
    <location>
        <position position="339"/>
    </location>
</feature>
<name>A0ABN9TXB1_9DINO</name>